<dbReference type="Proteomes" id="UP001442364">
    <property type="component" value="Unassembled WGS sequence"/>
</dbReference>
<dbReference type="Gene3D" id="3.50.50.60">
    <property type="entry name" value="FAD/NAD(P)-binding domain"/>
    <property type="match status" value="2"/>
</dbReference>
<sequence>MSNLTDISDVIIIGSGPAGLSAAIYVVRAGLSVTVIEKEFMGTGQIADSSKVDNYLGIPAISGYDLGESFREHALSLGVTIEDNNVTRLTTVDDIWELELSDGSTKKAQCVIYAAGCSHKKLQAENEEQYTGKGISYCAVCDGAFYKDKDVAVVGGGDTALSDALYLSDICANVYIIHRREEFRGAASLLAKLKERTNVHICTNRTVKKVEGSNNLERIILDNDTGIDVNGLFVAVGMSPQTELLKGIAELDNSGYVIAGEDCVTSARGLFVAGDVRTKILRQVITAAADGAMAATQAVQYLR</sequence>
<keyword evidence="4" id="KW-1015">Disulfide bond</keyword>
<organism evidence="7 8">
    <name type="scientific">[Lactobacillus] rogosae</name>
    <dbReference type="NCBI Taxonomy" id="706562"/>
    <lineage>
        <taxon>Bacteria</taxon>
        <taxon>Bacillati</taxon>
        <taxon>Bacillota</taxon>
        <taxon>Clostridia</taxon>
        <taxon>Lachnospirales</taxon>
        <taxon>Lachnospiraceae</taxon>
        <taxon>Lachnospira</taxon>
    </lineage>
</organism>
<protein>
    <submittedName>
        <fullName evidence="7">FAD-dependent oxidoreductase</fullName>
    </submittedName>
</protein>
<evidence type="ECO:0000256" key="3">
    <source>
        <dbReference type="ARBA" id="ARBA00023002"/>
    </source>
</evidence>
<evidence type="ECO:0000256" key="1">
    <source>
        <dbReference type="ARBA" id="ARBA00022630"/>
    </source>
</evidence>
<dbReference type="SUPFAM" id="SSF51905">
    <property type="entry name" value="FAD/NAD(P)-binding domain"/>
    <property type="match status" value="1"/>
</dbReference>
<evidence type="ECO:0000256" key="4">
    <source>
        <dbReference type="ARBA" id="ARBA00023157"/>
    </source>
</evidence>
<dbReference type="InterPro" id="IPR050097">
    <property type="entry name" value="Ferredoxin-NADP_redctase_2"/>
</dbReference>
<comment type="caution">
    <text evidence="7">The sequence shown here is derived from an EMBL/GenBank/DDBJ whole genome shotgun (WGS) entry which is preliminary data.</text>
</comment>
<evidence type="ECO:0000259" key="6">
    <source>
        <dbReference type="Pfam" id="PF07992"/>
    </source>
</evidence>
<dbReference type="Pfam" id="PF07992">
    <property type="entry name" value="Pyr_redox_2"/>
    <property type="match status" value="1"/>
</dbReference>
<evidence type="ECO:0000256" key="2">
    <source>
        <dbReference type="ARBA" id="ARBA00022827"/>
    </source>
</evidence>
<dbReference type="EMBL" id="JBBMER010000006">
    <property type="protein sequence ID" value="MEQ2380013.1"/>
    <property type="molecule type" value="Genomic_DNA"/>
</dbReference>
<dbReference type="InterPro" id="IPR008255">
    <property type="entry name" value="Pyr_nucl-diS_OxRdtase_2_AS"/>
</dbReference>
<dbReference type="PROSITE" id="PS00573">
    <property type="entry name" value="PYRIDINE_REDOX_2"/>
    <property type="match status" value="1"/>
</dbReference>
<dbReference type="PANTHER" id="PTHR48105">
    <property type="entry name" value="THIOREDOXIN REDUCTASE 1-RELATED-RELATED"/>
    <property type="match status" value="1"/>
</dbReference>
<dbReference type="InterPro" id="IPR023753">
    <property type="entry name" value="FAD/NAD-binding_dom"/>
</dbReference>
<dbReference type="RefSeq" id="WP_349153698.1">
    <property type="nucleotide sequence ID" value="NZ_DAWDOP010000022.1"/>
</dbReference>
<reference evidence="7 8" key="1">
    <citation type="submission" date="2024-03" db="EMBL/GenBank/DDBJ databases">
        <title>Human intestinal bacterial collection.</title>
        <authorList>
            <person name="Pauvert C."/>
            <person name="Hitch T.C.A."/>
            <person name="Clavel T."/>
        </authorList>
    </citation>
    <scope>NUCLEOTIDE SEQUENCE [LARGE SCALE GENOMIC DNA]</scope>
    <source>
        <strain evidence="7 8">CLA-AA-H255</strain>
    </source>
</reference>
<dbReference type="PRINTS" id="PR00469">
    <property type="entry name" value="PNDRDTASEII"/>
</dbReference>
<proteinExistence type="predicted"/>
<dbReference type="PRINTS" id="PR00368">
    <property type="entry name" value="FADPNR"/>
</dbReference>
<keyword evidence="2" id="KW-0274">FAD</keyword>
<dbReference type="InterPro" id="IPR036188">
    <property type="entry name" value="FAD/NAD-bd_sf"/>
</dbReference>
<accession>A0ABV1BX15</accession>
<keyword evidence="8" id="KW-1185">Reference proteome</keyword>
<evidence type="ECO:0000313" key="7">
    <source>
        <dbReference type="EMBL" id="MEQ2380013.1"/>
    </source>
</evidence>
<keyword evidence="5" id="KW-0676">Redox-active center</keyword>
<evidence type="ECO:0000313" key="8">
    <source>
        <dbReference type="Proteomes" id="UP001442364"/>
    </source>
</evidence>
<keyword evidence="3" id="KW-0560">Oxidoreductase</keyword>
<evidence type="ECO:0000256" key="5">
    <source>
        <dbReference type="ARBA" id="ARBA00023284"/>
    </source>
</evidence>
<keyword evidence="1" id="KW-0285">Flavoprotein</keyword>
<feature type="domain" description="FAD/NAD(P)-binding" evidence="6">
    <location>
        <begin position="9"/>
        <end position="291"/>
    </location>
</feature>
<name>A0ABV1BX15_9FIRM</name>
<gene>
    <name evidence="7" type="ORF">WMO14_08985</name>
</gene>